<protein>
    <recommendedName>
        <fullName evidence="3">Secreted protein</fullName>
    </recommendedName>
</protein>
<proteinExistence type="predicted"/>
<evidence type="ECO:0000313" key="2">
    <source>
        <dbReference type="EMBL" id="MOY35697.1"/>
    </source>
</evidence>
<feature type="chain" id="PRO_5020028550" description="Secreted protein" evidence="1">
    <location>
        <begin position="30"/>
        <end position="106"/>
    </location>
</feature>
<evidence type="ECO:0000256" key="1">
    <source>
        <dbReference type="SAM" id="SignalP"/>
    </source>
</evidence>
<accession>A0A4D5RHH4</accession>
<name>A0A4D5RHH4_IXOSC</name>
<sequence>MISFSNDVVFFFVFFARVVWDMMASPTLPFPITFPCTLERRGLRERHTPRTWGAGDECAGTLECRVLIGVIGGWTWGWLPLFPLHPSNALKRRTPLSGFCIRMCRV</sequence>
<dbReference type="AlphaFoldDB" id="A0A4D5RHH4"/>
<reference evidence="2" key="1">
    <citation type="submission" date="2019-04" db="EMBL/GenBank/DDBJ databases">
        <title>An insight into the mialome of Ixodes scapularis.</title>
        <authorList>
            <person name="Ribeiro J.M."/>
            <person name="Mather T.N."/>
            <person name="Karim S."/>
        </authorList>
    </citation>
    <scope>NUCLEOTIDE SEQUENCE</scope>
</reference>
<evidence type="ECO:0008006" key="3">
    <source>
        <dbReference type="Google" id="ProtNLM"/>
    </source>
</evidence>
<dbReference type="EMBL" id="GHJT01001726">
    <property type="protein sequence ID" value="MOY35697.1"/>
    <property type="molecule type" value="Transcribed_RNA"/>
</dbReference>
<organism evidence="2">
    <name type="scientific">Ixodes scapularis</name>
    <name type="common">Black-legged tick</name>
    <name type="synonym">Deer tick</name>
    <dbReference type="NCBI Taxonomy" id="6945"/>
    <lineage>
        <taxon>Eukaryota</taxon>
        <taxon>Metazoa</taxon>
        <taxon>Ecdysozoa</taxon>
        <taxon>Arthropoda</taxon>
        <taxon>Chelicerata</taxon>
        <taxon>Arachnida</taxon>
        <taxon>Acari</taxon>
        <taxon>Parasitiformes</taxon>
        <taxon>Ixodida</taxon>
        <taxon>Ixodoidea</taxon>
        <taxon>Ixodidae</taxon>
        <taxon>Ixodinae</taxon>
        <taxon>Ixodes</taxon>
    </lineage>
</organism>
<keyword evidence="1" id="KW-0732">Signal</keyword>
<feature type="signal peptide" evidence="1">
    <location>
        <begin position="1"/>
        <end position="29"/>
    </location>
</feature>